<dbReference type="OrthoDB" id="2172970at2"/>
<dbReference type="InterPro" id="IPR007737">
    <property type="entry name" value="Mga_HTH"/>
</dbReference>
<evidence type="ECO:0000313" key="5">
    <source>
        <dbReference type="Proteomes" id="UP000094764"/>
    </source>
</evidence>
<dbReference type="Proteomes" id="UP000094764">
    <property type="component" value="Unassembled WGS sequence"/>
</dbReference>
<dbReference type="STRING" id="903983.BCR23_00805"/>
<keyword evidence="2" id="KW-0804">Transcription</keyword>
<evidence type="ECO:0000256" key="1">
    <source>
        <dbReference type="ARBA" id="ARBA00023015"/>
    </source>
</evidence>
<dbReference type="GO" id="GO:0006355">
    <property type="term" value="P:regulation of DNA-templated transcription"/>
    <property type="evidence" value="ECO:0007669"/>
    <property type="project" value="InterPro"/>
</dbReference>
<keyword evidence="1" id="KW-0805">Transcription regulation</keyword>
<feature type="domain" description="PRD" evidence="3">
    <location>
        <begin position="176"/>
        <end position="279"/>
    </location>
</feature>
<reference evidence="5" key="1">
    <citation type="submission" date="2016-09" db="EMBL/GenBank/DDBJ databases">
        <authorList>
            <person name="Gulvik C.A."/>
        </authorList>
    </citation>
    <scope>NUCLEOTIDE SEQUENCE [LARGE SCALE GENOMIC DNA]</scope>
    <source>
        <strain evidence="5">LMG 26306</strain>
    </source>
</reference>
<evidence type="ECO:0000313" key="4">
    <source>
        <dbReference type="EMBL" id="OEG19261.1"/>
    </source>
</evidence>
<name>A0A1E5H2X2_9ENTE</name>
<dbReference type="AlphaFoldDB" id="A0A1E5H2X2"/>
<dbReference type="RefSeq" id="WP_069633603.1">
    <property type="nucleotide sequence ID" value="NZ_JXKZ01000001.1"/>
</dbReference>
<dbReference type="PANTHER" id="PTHR30185">
    <property type="entry name" value="CRYPTIC BETA-GLUCOSIDE BGL OPERON ANTITERMINATOR"/>
    <property type="match status" value="1"/>
</dbReference>
<dbReference type="InterPro" id="IPR050661">
    <property type="entry name" value="BglG_antiterminators"/>
</dbReference>
<dbReference type="Pfam" id="PF05043">
    <property type="entry name" value="Mga"/>
    <property type="match status" value="1"/>
</dbReference>
<sequence>MEYKEIFDFESGRLFELFKLLKSVDTSISLEQLSIEIDVSQKTILRYIKKVKKLFEIYQLENHLAIVSRSKNSFYLKRDNDLYSEIFLVQYLSNLPEVIFLKAIIEEETILTKNLAEKLLISESCLRRRVKRINDRLKKFGVYLRRGTYELSGEEEQIRELILHFYWFVYQGTNNNFLLQEKAGSRQLTQLLIDFFNMQINDIQKEALFRIIQIAIWRYQKGKAIKIKAEWQQYINESSIFAKLQEAMRINETYQYIDIEEVAYLYLIIQARFLPYFGSSMQAYIIEEHYIKKTTCYSRTIVMTNKFRHVFWEKKFKHSKDSIVASLGFHLYYELISYFYFERNQPAKVLQEAFPNFTSKLDECVSGLSKNSSIYQRIPKDALFYRYFMILSSLISPVYSEKRIFICLMTDLSLEKEIELGKRITSFFYERYNLTVIYARKTKSIMYADVILTTVFYQDLIQKHSQPVLLIGQNFSEKIFFQIENLLKKI</sequence>
<dbReference type="InterPro" id="IPR036388">
    <property type="entry name" value="WH-like_DNA-bd_sf"/>
</dbReference>
<evidence type="ECO:0000259" key="3">
    <source>
        <dbReference type="PROSITE" id="PS51372"/>
    </source>
</evidence>
<dbReference type="PANTHER" id="PTHR30185:SF13">
    <property type="entry name" value="LICABCH OPERON REGULATOR-RELATED"/>
    <property type="match status" value="1"/>
</dbReference>
<dbReference type="Gene3D" id="1.10.10.10">
    <property type="entry name" value="Winged helix-like DNA-binding domain superfamily/Winged helix DNA-binding domain"/>
    <property type="match status" value="2"/>
</dbReference>
<evidence type="ECO:0000256" key="2">
    <source>
        <dbReference type="ARBA" id="ARBA00023163"/>
    </source>
</evidence>
<keyword evidence="5" id="KW-1185">Reference proteome</keyword>
<dbReference type="InterPro" id="IPR011608">
    <property type="entry name" value="PRD"/>
</dbReference>
<protein>
    <recommendedName>
        <fullName evidence="3">PRD domain-containing protein</fullName>
    </recommendedName>
</protein>
<organism evidence="4 5">
    <name type="scientific">Enterococcus quebecensis</name>
    <dbReference type="NCBI Taxonomy" id="903983"/>
    <lineage>
        <taxon>Bacteria</taxon>
        <taxon>Bacillati</taxon>
        <taxon>Bacillota</taxon>
        <taxon>Bacilli</taxon>
        <taxon>Lactobacillales</taxon>
        <taxon>Enterococcaceae</taxon>
        <taxon>Enterococcus</taxon>
    </lineage>
</organism>
<comment type="caution">
    <text evidence="4">The sequence shown here is derived from an EMBL/GenBank/DDBJ whole genome shotgun (WGS) entry which is preliminary data.</text>
</comment>
<proteinExistence type="predicted"/>
<accession>A0A1E5H2X2</accession>
<dbReference type="EMBL" id="MIKB01000001">
    <property type="protein sequence ID" value="OEG19261.1"/>
    <property type="molecule type" value="Genomic_DNA"/>
</dbReference>
<gene>
    <name evidence="4" type="ORF">BCR23_00805</name>
</gene>
<dbReference type="Pfam" id="PF00874">
    <property type="entry name" value="PRD"/>
    <property type="match status" value="1"/>
</dbReference>
<dbReference type="PROSITE" id="PS51372">
    <property type="entry name" value="PRD_2"/>
    <property type="match status" value="1"/>
</dbReference>